<feature type="coiled-coil region" evidence="1">
    <location>
        <begin position="34"/>
        <end position="61"/>
    </location>
</feature>
<name>A0AAN9VUS0_9ORTH</name>
<feature type="compositionally biased region" description="Polar residues" evidence="2">
    <location>
        <begin position="1"/>
        <end position="10"/>
    </location>
</feature>
<keyword evidence="4" id="KW-1185">Reference proteome</keyword>
<evidence type="ECO:0000313" key="3">
    <source>
        <dbReference type="EMBL" id="KAK7864519.1"/>
    </source>
</evidence>
<dbReference type="Proteomes" id="UP001378592">
    <property type="component" value="Unassembled WGS sequence"/>
</dbReference>
<evidence type="ECO:0000256" key="2">
    <source>
        <dbReference type="SAM" id="MobiDB-lite"/>
    </source>
</evidence>
<gene>
    <name evidence="3" type="ORF">R5R35_003127</name>
</gene>
<feature type="region of interest" description="Disordered" evidence="2">
    <location>
        <begin position="1"/>
        <end position="33"/>
    </location>
</feature>
<proteinExistence type="predicted"/>
<sequence length="224" mass="25318">MSNSENNKIIYSSDDEEVVECSPSPSAPQALVKRRRMDQCEEEEEEEIEKLRRDAVALLVRGDSFEEKINTGGGVEINPAQKMKFINSKDCPVYVNTPPRMDPWQSLLAKAESNNSFMKLNALPRGLAFLITQARSVVSTKYGTTNICVTLNDACDVYLPQRMTADVEGMGLDVFLQGRPHLIYIGVNPVNNAHVPLLIPEMELRKKDMWNKIKKILCKYQINI</sequence>
<accession>A0AAN9VUS0</accession>
<evidence type="ECO:0000313" key="4">
    <source>
        <dbReference type="Proteomes" id="UP001378592"/>
    </source>
</evidence>
<keyword evidence="1" id="KW-0175">Coiled coil</keyword>
<comment type="caution">
    <text evidence="3">The sequence shown here is derived from an EMBL/GenBank/DDBJ whole genome shotgun (WGS) entry which is preliminary data.</text>
</comment>
<evidence type="ECO:0000256" key="1">
    <source>
        <dbReference type="SAM" id="Coils"/>
    </source>
</evidence>
<reference evidence="3 4" key="1">
    <citation type="submission" date="2024-03" db="EMBL/GenBank/DDBJ databases">
        <title>The genome assembly and annotation of the cricket Gryllus longicercus Weissman &amp; Gray.</title>
        <authorList>
            <person name="Szrajer S."/>
            <person name="Gray D."/>
            <person name="Ylla G."/>
        </authorList>
    </citation>
    <scope>NUCLEOTIDE SEQUENCE [LARGE SCALE GENOMIC DNA]</scope>
    <source>
        <strain evidence="3">DAG 2021-001</strain>
        <tissue evidence="3">Whole body minus gut</tissue>
    </source>
</reference>
<dbReference type="AlphaFoldDB" id="A0AAN9VUS0"/>
<protein>
    <submittedName>
        <fullName evidence="3">Uncharacterized protein</fullName>
    </submittedName>
</protein>
<organism evidence="3 4">
    <name type="scientific">Gryllus longicercus</name>
    <dbReference type="NCBI Taxonomy" id="2509291"/>
    <lineage>
        <taxon>Eukaryota</taxon>
        <taxon>Metazoa</taxon>
        <taxon>Ecdysozoa</taxon>
        <taxon>Arthropoda</taxon>
        <taxon>Hexapoda</taxon>
        <taxon>Insecta</taxon>
        <taxon>Pterygota</taxon>
        <taxon>Neoptera</taxon>
        <taxon>Polyneoptera</taxon>
        <taxon>Orthoptera</taxon>
        <taxon>Ensifera</taxon>
        <taxon>Gryllidea</taxon>
        <taxon>Grylloidea</taxon>
        <taxon>Gryllidae</taxon>
        <taxon>Gryllinae</taxon>
        <taxon>Gryllus</taxon>
    </lineage>
</organism>
<dbReference type="EMBL" id="JAZDUA010000201">
    <property type="protein sequence ID" value="KAK7864519.1"/>
    <property type="molecule type" value="Genomic_DNA"/>
</dbReference>